<reference evidence="2 3" key="1">
    <citation type="journal article" date="2018" name="Sci. Rep.">
        <title>Characterisation of pathogen-specific regions and novel effector candidates in Fusarium oxysporum f. sp. cepae.</title>
        <authorList>
            <person name="Armitage A.D."/>
            <person name="Taylor A."/>
            <person name="Sobczyk M.K."/>
            <person name="Baxter L."/>
            <person name="Greenfield B.P."/>
            <person name="Bates H.J."/>
            <person name="Wilson F."/>
            <person name="Jackson A.C."/>
            <person name="Ott S."/>
            <person name="Harrison R.J."/>
            <person name="Clarkson J.P."/>
        </authorList>
    </citation>
    <scope>NUCLEOTIDE SEQUENCE [LARGE SCALE GENOMIC DNA]</scope>
    <source>
        <strain evidence="2 3">Fo_A28</strain>
    </source>
</reference>
<gene>
    <name evidence="2" type="ORF">BFJ68_g17714</name>
</gene>
<feature type="compositionally biased region" description="Low complexity" evidence="1">
    <location>
        <begin position="62"/>
        <end position="96"/>
    </location>
</feature>
<comment type="caution">
    <text evidence="2">The sequence shown here is derived from an EMBL/GenBank/DDBJ whole genome shotgun (WGS) entry which is preliminary data.</text>
</comment>
<dbReference type="VEuPathDB" id="FungiDB:FOC1_g10001937"/>
<dbReference type="VEuPathDB" id="FungiDB:FOXG_08950"/>
<feature type="region of interest" description="Disordered" evidence="1">
    <location>
        <begin position="51"/>
        <end position="170"/>
    </location>
</feature>
<accession>A0A420NJU6</accession>
<evidence type="ECO:0000313" key="2">
    <source>
        <dbReference type="EMBL" id="RKK80566.1"/>
    </source>
</evidence>
<sequence length="206" mass="21621">MAAACLYPRPESPFYSLRLDSIISSLRDMQPSMYYSSVTGSLAGKHSGTWLLHQQPASPPASQSNTGTTQSTSSLFGGSGFSGLTTSTTAQNTSDTRSAYGGDFGTPRVDSRGFGTSTTPRTTGGLFGRSTAPQPTFAAAAPSGGLFGTRTVPQTSDPFSSAPAKNEEAPKKLVQHSCSLKSFIDPLLLVAESKIQELKLDDFPQP</sequence>
<dbReference type="VEuPathDB" id="FungiDB:FOMG_07713"/>
<protein>
    <submittedName>
        <fullName evidence="2">Uncharacterized protein</fullName>
    </submittedName>
</protein>
<evidence type="ECO:0000313" key="3">
    <source>
        <dbReference type="Proteomes" id="UP000285860"/>
    </source>
</evidence>
<feature type="compositionally biased region" description="Low complexity" evidence="1">
    <location>
        <begin position="131"/>
        <end position="142"/>
    </location>
</feature>
<dbReference type="EMBL" id="MRCY01000694">
    <property type="protein sequence ID" value="RKK80566.1"/>
    <property type="molecule type" value="Genomic_DNA"/>
</dbReference>
<name>A0A420NJU6_FUSOX</name>
<proteinExistence type="predicted"/>
<evidence type="ECO:0000256" key="1">
    <source>
        <dbReference type="SAM" id="MobiDB-lite"/>
    </source>
</evidence>
<organism evidence="2 3">
    <name type="scientific">Fusarium oxysporum</name>
    <name type="common">Fusarium vascular wilt</name>
    <dbReference type="NCBI Taxonomy" id="5507"/>
    <lineage>
        <taxon>Eukaryota</taxon>
        <taxon>Fungi</taxon>
        <taxon>Dikarya</taxon>
        <taxon>Ascomycota</taxon>
        <taxon>Pezizomycotina</taxon>
        <taxon>Sordariomycetes</taxon>
        <taxon>Hypocreomycetidae</taxon>
        <taxon>Hypocreales</taxon>
        <taxon>Nectriaceae</taxon>
        <taxon>Fusarium</taxon>
        <taxon>Fusarium oxysporum species complex</taxon>
    </lineage>
</organism>
<dbReference type="Proteomes" id="UP000285860">
    <property type="component" value="Unassembled WGS sequence"/>
</dbReference>
<dbReference type="AlphaFoldDB" id="A0A420NJU6"/>